<protein>
    <recommendedName>
        <fullName evidence="4">PilY1 beta-propeller domain-containing protein</fullName>
    </recommendedName>
</protein>
<evidence type="ECO:0000256" key="2">
    <source>
        <dbReference type="ARBA" id="ARBA00022837"/>
    </source>
</evidence>
<evidence type="ECO:0000313" key="5">
    <source>
        <dbReference type="EMBL" id="TAA35882.1"/>
    </source>
</evidence>
<name>A0A4Q8LV05_9GAMM</name>
<reference evidence="5 6" key="1">
    <citation type="submission" date="2019-02" db="EMBL/GenBank/DDBJ databases">
        <title>WGS of Pseudoxanthomonas species novum from clinical isolates.</title>
        <authorList>
            <person name="Bernier A.-M."/>
            <person name="Bernard K."/>
            <person name="Vachon A."/>
        </authorList>
    </citation>
    <scope>NUCLEOTIDE SEQUENCE [LARGE SCALE GENOMIC DNA]</scope>
    <source>
        <strain evidence="5 6">NML140781</strain>
    </source>
</reference>
<feature type="domain" description="PilY1 beta-propeller" evidence="4">
    <location>
        <begin position="1197"/>
        <end position="1543"/>
    </location>
</feature>
<keyword evidence="2" id="KW-0106">Calcium</keyword>
<sequence>MSRQTMNIRRALSVVVLALVAAAVARAAITWLAPSLLSIAQAPLFTRSAIPPLNMLVMGKDHKIYFSAYNDTSDLDGDGIIDVGYRGWVLKAGTINEGESKYKIDYYGYFNSYVCYDWDGSKFVPRTATADKTCNGSTWSGDFLNYLTTSRLDALRKVLYGGNRRVDDPNQTVLEGSFFPQDGHSWGKEYQSQARDGYDIAKYAPLRAPSSGRYHLFAITTLQDYANSNYVGPYLRVLQNTPTRVFNWLSIEAPVAGNKCFNASNQRVDCVTNGTADPFPGHPANASGFDQLEANYAAYQFGSGSISTINCTSNCNLYSSQQDNFLAVMTGTFQASAGSGTEDYQFAVDGDDAVDVQIFNGNTRIGSAGWYGGHGACGSTDAACQGRYATSVMSLRRGASYGVKFRMEDATGSEVYILRYRSRTSSSTAWSEWTIVPPSDGTSPGWSGSINLSTYNLTPSRNPATRQDYHVRVQVCPANEALRDTTCKQYPNGGYKPTGILHDYGEGDRMYFGLITGSQPNNIEGGVLRRNVTSFSSEIDSQTGQFLTNVDGIARTISKLRMIGGAYGSGVTDNTDSDVSFNWGNGNGNCGGSPNPISNGNCRMWGNPIAEMLYESMRYFAGAGAPTPRFVANTSTNGAAEERAMGLSTETWRDPYGANGFPFCAKPFQTIISDINPSYDGDLPGSAFSGALTSTGTTPSGVAQFSASVEGDRIWSQEYGGPRSVFIGDVNGTTDGAPTPKTASSFGNIRGLSPEEPTKNGTYYAGSVARFAHLNDLNGATGAQKLSTYSIALASPLPKFQFGNITILPFGKTVSGTFGGNERKPTNTIVALYIDQLVNMTSVEDRNTNGGRPYASFRISYEDVEQGNDFDMDAIVRYVVAENANGTVTISLTSEYAAGSANQNLGYVISGTTKDGVYLEVRDADSAVANSVYSLNTPTGVDAGGCAASGALNTAPCSNGLGLSATRTFTPSTTSPAIRLQDPLWYAAKYGGFDDSNNDGVPQNSEWDANGDGVPDNYFLVTNPLNLRKQLGNAFDKIESSSGSSGSVAVAGAQVTAGSFAVFPSYSSANNGTDWTGDVAAYRIESNGLRGTLLWSAAAQLPTTTAGAAARKILTSTGPVGPATVRATTVRDFTAANLGSSRAQVLARLGYPNESDFNNDFGANMSADSLVSFLRGDRTLQGGIKNSTPYRARSSVMGDVINSNPVIATKLANYGWSASSGLGTLATSYTAYVNSKSSRREITFVGANDGMLHAFGDNGAEISAYIPNALLGRDRATGLGYLARPDYTHRYYMDGKLTLADMPISNTWQTVLAAGIGAGQKGAFGLNVTRLTAATPTTLGPSDVLWEVNDRTDGGDRDIGNVLGQPVVVPLQNKQWVALFGNGYNSINGDPVLYVVDMATGEVLNRIKPTGWKNLLTDWLAQFSGNVASPMNGLGNIVVADSNGDGLVDMAYGGDLQGNVWKFDLSGATQGSWSVGATPLFTAKDPDGNRQPITGGLELSVGPNGGYMVYFGTGRYFANGDSSTKDLQTVYGIWDKLDGTTVTGRNSLAQQTILSDDATTPPTRSVSTNGVNYLNQRGWYMDLALKDNGGNYIKTGERMIGNPRIQSGRIYFPTYIPGVGADCVPGGVNWLYGLNPLSGAASLGQIVVPPSTTAVGDGNTGGVSSGSGAPSQGVGITQPTPGLPAYCDPADSTCNPVAPANACSEVVQDPINPSQSLSIQRTCGRQSWRQLR</sequence>
<comment type="caution">
    <text evidence="5">The sequence shown here is derived from an EMBL/GenBank/DDBJ whole genome shotgun (WGS) entry which is preliminary data.</text>
</comment>
<evidence type="ECO:0000313" key="6">
    <source>
        <dbReference type="Proteomes" id="UP000292087"/>
    </source>
</evidence>
<organism evidence="5 6">
    <name type="scientific">Pseudoxanthomonas winnipegensis</name>
    <dbReference type="NCBI Taxonomy" id="2480810"/>
    <lineage>
        <taxon>Bacteria</taxon>
        <taxon>Pseudomonadati</taxon>
        <taxon>Pseudomonadota</taxon>
        <taxon>Gammaproteobacteria</taxon>
        <taxon>Lysobacterales</taxon>
        <taxon>Lysobacteraceae</taxon>
        <taxon>Pseudoxanthomonas</taxon>
    </lineage>
</organism>
<feature type="chain" id="PRO_5020996603" description="PilY1 beta-propeller domain-containing protein" evidence="3">
    <location>
        <begin position="28"/>
        <end position="1732"/>
    </location>
</feature>
<dbReference type="GO" id="GO:0046872">
    <property type="term" value="F:metal ion binding"/>
    <property type="evidence" value="ECO:0007669"/>
    <property type="project" value="UniProtKB-KW"/>
</dbReference>
<dbReference type="Pfam" id="PF05567">
    <property type="entry name" value="T4P_PilY1"/>
    <property type="match status" value="1"/>
</dbReference>
<dbReference type="Proteomes" id="UP000292087">
    <property type="component" value="Unassembled WGS sequence"/>
</dbReference>
<dbReference type="EMBL" id="SHMF01000002">
    <property type="protein sequence ID" value="TAA35882.1"/>
    <property type="molecule type" value="Genomic_DNA"/>
</dbReference>
<evidence type="ECO:0000256" key="3">
    <source>
        <dbReference type="SAM" id="SignalP"/>
    </source>
</evidence>
<accession>A0A4Q8LV05</accession>
<keyword evidence="1" id="KW-0479">Metal-binding</keyword>
<gene>
    <name evidence="5" type="ORF">EA656_09445</name>
</gene>
<dbReference type="RefSeq" id="WP_130523471.1">
    <property type="nucleotide sequence ID" value="NZ_SHMF01000002.1"/>
</dbReference>
<evidence type="ECO:0000256" key="1">
    <source>
        <dbReference type="ARBA" id="ARBA00022723"/>
    </source>
</evidence>
<evidence type="ECO:0000259" key="4">
    <source>
        <dbReference type="Pfam" id="PF05567"/>
    </source>
</evidence>
<keyword evidence="3" id="KW-0732">Signal</keyword>
<feature type="signal peptide" evidence="3">
    <location>
        <begin position="1"/>
        <end position="27"/>
    </location>
</feature>
<proteinExistence type="predicted"/>
<dbReference type="InterPro" id="IPR008707">
    <property type="entry name" value="B-propeller_PilY1"/>
</dbReference>